<proteinExistence type="predicted"/>
<gene>
    <name evidence="1" type="ORF">MAR_023957</name>
</gene>
<dbReference type="EMBL" id="CP111014">
    <property type="protein sequence ID" value="WAQ99584.1"/>
    <property type="molecule type" value="Genomic_DNA"/>
</dbReference>
<name>A0ABY7DPG2_MYAAR</name>
<evidence type="ECO:0000313" key="2">
    <source>
        <dbReference type="Proteomes" id="UP001164746"/>
    </source>
</evidence>
<keyword evidence="2" id="KW-1185">Reference proteome</keyword>
<protein>
    <submittedName>
        <fullName evidence="1">Uncharacterized protein</fullName>
    </submittedName>
</protein>
<sequence>MATIVLNPFNKPTELKNSRAEFYLMGIDLAFKLSPSSTECITDYDKRYNTEIERGSKLKQNSHLNLRKHRAANVCWLDSNFKQGKRSVIWGKYDYPTALFYNGYFGIKLTMGFFGEAGCRWSSKQDCFCI</sequence>
<reference evidence="1" key="1">
    <citation type="submission" date="2022-11" db="EMBL/GenBank/DDBJ databases">
        <title>Centuries of genome instability and evolution in soft-shell clam transmissible cancer (bioRxiv).</title>
        <authorList>
            <person name="Hart S.F.M."/>
            <person name="Yonemitsu M.A."/>
            <person name="Giersch R.M."/>
            <person name="Beal B.F."/>
            <person name="Arriagada G."/>
            <person name="Davis B.W."/>
            <person name="Ostrander E.A."/>
            <person name="Goff S.P."/>
            <person name="Metzger M.J."/>
        </authorList>
    </citation>
    <scope>NUCLEOTIDE SEQUENCE</scope>
    <source>
        <strain evidence="1">MELC-2E11</strain>
        <tissue evidence="1">Siphon/mantle</tissue>
    </source>
</reference>
<dbReference type="Proteomes" id="UP001164746">
    <property type="component" value="Chromosome 3"/>
</dbReference>
<organism evidence="1 2">
    <name type="scientific">Mya arenaria</name>
    <name type="common">Soft-shell clam</name>
    <dbReference type="NCBI Taxonomy" id="6604"/>
    <lineage>
        <taxon>Eukaryota</taxon>
        <taxon>Metazoa</taxon>
        <taxon>Spiralia</taxon>
        <taxon>Lophotrochozoa</taxon>
        <taxon>Mollusca</taxon>
        <taxon>Bivalvia</taxon>
        <taxon>Autobranchia</taxon>
        <taxon>Heteroconchia</taxon>
        <taxon>Euheterodonta</taxon>
        <taxon>Imparidentia</taxon>
        <taxon>Neoheterodontei</taxon>
        <taxon>Myida</taxon>
        <taxon>Myoidea</taxon>
        <taxon>Myidae</taxon>
        <taxon>Mya</taxon>
    </lineage>
</organism>
<evidence type="ECO:0000313" key="1">
    <source>
        <dbReference type="EMBL" id="WAQ99584.1"/>
    </source>
</evidence>
<accession>A0ABY7DPG2</accession>